<gene>
    <name evidence="2" type="ORF">DEO72_LG10g2426</name>
</gene>
<feature type="compositionally biased region" description="Pro residues" evidence="1">
    <location>
        <begin position="10"/>
        <end position="43"/>
    </location>
</feature>
<reference evidence="2 3" key="1">
    <citation type="submission" date="2019-04" db="EMBL/GenBank/DDBJ databases">
        <title>An improved genome assembly and genetic linkage map for asparagus bean, Vigna unguiculata ssp. sesquipedialis.</title>
        <authorList>
            <person name="Xia Q."/>
            <person name="Zhang R."/>
            <person name="Dong Y."/>
        </authorList>
    </citation>
    <scope>NUCLEOTIDE SEQUENCE [LARGE SCALE GENOMIC DNA]</scope>
    <source>
        <tissue evidence="2">Leaf</tissue>
    </source>
</reference>
<name>A0A4D6NBI4_VIGUN</name>
<proteinExistence type="predicted"/>
<accession>A0A4D6NBI4</accession>
<feature type="region of interest" description="Disordered" evidence="1">
    <location>
        <begin position="85"/>
        <end position="112"/>
    </location>
</feature>
<dbReference type="AlphaFoldDB" id="A0A4D6NBI4"/>
<organism evidence="2 3">
    <name type="scientific">Vigna unguiculata</name>
    <name type="common">Cowpea</name>
    <dbReference type="NCBI Taxonomy" id="3917"/>
    <lineage>
        <taxon>Eukaryota</taxon>
        <taxon>Viridiplantae</taxon>
        <taxon>Streptophyta</taxon>
        <taxon>Embryophyta</taxon>
        <taxon>Tracheophyta</taxon>
        <taxon>Spermatophyta</taxon>
        <taxon>Magnoliopsida</taxon>
        <taxon>eudicotyledons</taxon>
        <taxon>Gunneridae</taxon>
        <taxon>Pentapetalae</taxon>
        <taxon>rosids</taxon>
        <taxon>fabids</taxon>
        <taxon>Fabales</taxon>
        <taxon>Fabaceae</taxon>
        <taxon>Papilionoideae</taxon>
        <taxon>50 kb inversion clade</taxon>
        <taxon>NPAAA clade</taxon>
        <taxon>indigoferoid/millettioid clade</taxon>
        <taxon>Phaseoleae</taxon>
        <taxon>Vigna</taxon>
    </lineage>
</organism>
<keyword evidence="3" id="KW-1185">Reference proteome</keyword>
<feature type="region of interest" description="Disordered" evidence="1">
    <location>
        <begin position="1"/>
        <end position="67"/>
    </location>
</feature>
<evidence type="ECO:0000256" key="1">
    <source>
        <dbReference type="SAM" id="MobiDB-lite"/>
    </source>
</evidence>
<dbReference type="Proteomes" id="UP000501690">
    <property type="component" value="Linkage Group LG10"/>
</dbReference>
<sequence>MSPTAFSPHPNSPLPSPTQPFPPPTYPPSPATPPPFPGPPPSLPSYKGTPRAGSKLKSCSQTPPLSSGRVIEMSFLTDIFGSSINPDSGPFSPLADPAPLTDPVRSRAALTF</sequence>
<evidence type="ECO:0000313" key="2">
    <source>
        <dbReference type="EMBL" id="QCE11193.1"/>
    </source>
</evidence>
<protein>
    <submittedName>
        <fullName evidence="2">Uncharacterized protein</fullName>
    </submittedName>
</protein>
<dbReference type="EMBL" id="CP039354">
    <property type="protein sequence ID" value="QCE11193.1"/>
    <property type="molecule type" value="Genomic_DNA"/>
</dbReference>
<evidence type="ECO:0000313" key="3">
    <source>
        <dbReference type="Proteomes" id="UP000501690"/>
    </source>
</evidence>